<dbReference type="RefSeq" id="WP_196493784.1">
    <property type="nucleotide sequence ID" value="NZ_WOCA01000007.1"/>
</dbReference>
<feature type="transmembrane region" description="Helical" evidence="1">
    <location>
        <begin position="12"/>
        <end position="33"/>
    </location>
</feature>
<dbReference type="EMBL" id="WOCA01000007">
    <property type="protein sequence ID" value="MUK88946.1"/>
    <property type="molecule type" value="Genomic_DNA"/>
</dbReference>
<evidence type="ECO:0000313" key="3">
    <source>
        <dbReference type="Proteomes" id="UP000469125"/>
    </source>
</evidence>
<keyword evidence="1" id="KW-1133">Transmembrane helix</keyword>
<protein>
    <submittedName>
        <fullName evidence="2">Uncharacterized protein</fullName>
    </submittedName>
</protein>
<proteinExistence type="predicted"/>
<dbReference type="Proteomes" id="UP000469125">
    <property type="component" value="Unassembled WGS sequence"/>
</dbReference>
<name>A0A6N8FJS0_9BACI</name>
<sequence>MKIINRKNYIKNFMIFVSMTLGISLIVNVTLLFKINDIENQVNDIFHMQHTINGNVNNQSSNIQNVVNDFKEEQRLISRAIMEINTNDSTGGTVEGSFEWQVKELHSDSEVLFHYTYGEREDYTAIPADEIEQGLFQVTIPLEIDLVPQWEVALIRHSAHAHEEISIQEMEARKAEEQETLKYYVTVSHEDTIHSGEVQTEYLGAFGANYYGTIQTDLDMDDEDIDVHLVHHNMGDLSLIVEEAYLLMYEEDTLIGEEEIELQNKNSSDAMTRFFHLKKVEPFESMRLVIKVVYSNGETFEDEVYHYNEG</sequence>
<evidence type="ECO:0000256" key="1">
    <source>
        <dbReference type="SAM" id="Phobius"/>
    </source>
</evidence>
<keyword evidence="3" id="KW-1185">Reference proteome</keyword>
<organism evidence="2 3">
    <name type="scientific">Ornithinibacillus caprae</name>
    <dbReference type="NCBI Taxonomy" id="2678566"/>
    <lineage>
        <taxon>Bacteria</taxon>
        <taxon>Bacillati</taxon>
        <taxon>Bacillota</taxon>
        <taxon>Bacilli</taxon>
        <taxon>Bacillales</taxon>
        <taxon>Bacillaceae</taxon>
        <taxon>Ornithinibacillus</taxon>
    </lineage>
</organism>
<gene>
    <name evidence="2" type="ORF">GMD78_11125</name>
</gene>
<reference evidence="2 3" key="1">
    <citation type="submission" date="2019-11" db="EMBL/GenBank/DDBJ databases">
        <authorList>
            <person name="Li X."/>
        </authorList>
    </citation>
    <scope>NUCLEOTIDE SEQUENCE [LARGE SCALE GENOMIC DNA]</scope>
    <source>
        <strain evidence="2 3">L9</strain>
    </source>
</reference>
<keyword evidence="1" id="KW-0472">Membrane</keyword>
<evidence type="ECO:0000313" key="2">
    <source>
        <dbReference type="EMBL" id="MUK88946.1"/>
    </source>
</evidence>
<accession>A0A6N8FJS0</accession>
<dbReference type="AlphaFoldDB" id="A0A6N8FJS0"/>
<comment type="caution">
    <text evidence="2">The sequence shown here is derived from an EMBL/GenBank/DDBJ whole genome shotgun (WGS) entry which is preliminary data.</text>
</comment>
<keyword evidence="1" id="KW-0812">Transmembrane</keyword>